<comment type="similarity">
    <text evidence="7">Belongs to the CobB/CbiA family.</text>
</comment>
<keyword evidence="7" id="KW-0169">Cobalamin biosynthesis</keyword>
<dbReference type="GO" id="GO:0005524">
    <property type="term" value="F:ATP binding"/>
    <property type="evidence" value="ECO:0007669"/>
    <property type="project" value="UniProtKB-UniRule"/>
</dbReference>
<dbReference type="Gene3D" id="3.40.50.880">
    <property type="match status" value="1"/>
</dbReference>
<dbReference type="HAMAP" id="MF_00027">
    <property type="entry name" value="CobB_CbiA"/>
    <property type="match status" value="1"/>
</dbReference>
<dbReference type="SUPFAM" id="SSF52540">
    <property type="entry name" value="P-loop containing nucleoside triphosphate hydrolases"/>
    <property type="match status" value="1"/>
</dbReference>
<dbReference type="InterPro" id="IPR002586">
    <property type="entry name" value="CobQ/CobB/MinD/ParA_Nub-bd_dom"/>
</dbReference>
<dbReference type="Pfam" id="PF07685">
    <property type="entry name" value="GATase_3"/>
    <property type="match status" value="1"/>
</dbReference>
<dbReference type="CDD" id="cd03130">
    <property type="entry name" value="GATase1_CobB"/>
    <property type="match status" value="1"/>
</dbReference>
<keyword evidence="3 7" id="KW-0547">Nucleotide-binding</keyword>
<dbReference type="PANTHER" id="PTHR43873:SF1">
    <property type="entry name" value="COBYRINATE A,C-DIAMIDE SYNTHASE"/>
    <property type="match status" value="1"/>
</dbReference>
<keyword evidence="2 7" id="KW-0436">Ligase</keyword>
<comment type="caution">
    <text evidence="10">The sequence shown here is derived from an EMBL/GenBank/DDBJ whole genome shotgun (WGS) entry which is preliminary data.</text>
</comment>
<dbReference type="InterPro" id="IPR011698">
    <property type="entry name" value="GATase_3"/>
</dbReference>
<feature type="active site" description="Nucleophile" evidence="7">
    <location>
        <position position="334"/>
    </location>
</feature>
<evidence type="ECO:0000259" key="8">
    <source>
        <dbReference type="Pfam" id="PF01656"/>
    </source>
</evidence>
<evidence type="ECO:0000313" key="11">
    <source>
        <dbReference type="Proteomes" id="UP000824090"/>
    </source>
</evidence>
<evidence type="ECO:0000256" key="6">
    <source>
        <dbReference type="ARBA" id="ARBA00022962"/>
    </source>
</evidence>
<keyword evidence="4 7" id="KW-0067">ATP-binding</keyword>
<dbReference type="GO" id="GO:0009236">
    <property type="term" value="P:cobalamin biosynthetic process"/>
    <property type="evidence" value="ECO:0007669"/>
    <property type="project" value="UniProtKB-UniRule"/>
</dbReference>
<dbReference type="SUPFAM" id="SSF52317">
    <property type="entry name" value="Class I glutamine amidotransferase-like"/>
    <property type="match status" value="1"/>
</dbReference>
<evidence type="ECO:0000256" key="2">
    <source>
        <dbReference type="ARBA" id="ARBA00022598"/>
    </source>
</evidence>
<organism evidence="10 11">
    <name type="scientific">Candidatus Allocopromorpha excrementigallinarum</name>
    <dbReference type="NCBI Taxonomy" id="2840742"/>
    <lineage>
        <taxon>Bacteria</taxon>
        <taxon>Bacillati</taxon>
        <taxon>Bacillota</taxon>
        <taxon>Clostridia</taxon>
        <taxon>Eubacteriales</taxon>
        <taxon>Eubacteriaceae</taxon>
        <taxon>Eubacteriaceae incertae sedis</taxon>
        <taxon>Candidatus Allocopromorpha</taxon>
    </lineage>
</organism>
<dbReference type="InterPro" id="IPR004484">
    <property type="entry name" value="CbiA/CobB_synth"/>
</dbReference>
<feature type="domain" description="CobB/CobQ-like glutamine amidotransferase" evidence="9">
    <location>
        <begin position="251"/>
        <end position="439"/>
    </location>
</feature>
<dbReference type="NCBIfam" id="TIGR00379">
    <property type="entry name" value="cobB"/>
    <property type="match status" value="1"/>
</dbReference>
<reference evidence="10" key="1">
    <citation type="submission" date="2020-10" db="EMBL/GenBank/DDBJ databases">
        <authorList>
            <person name="Gilroy R."/>
        </authorList>
    </citation>
    <scope>NUCLEOTIDE SEQUENCE</scope>
    <source>
        <strain evidence="10">ChiHcec3-6078</strain>
    </source>
</reference>
<comment type="function">
    <text evidence="7">Catalyzes the ATP-dependent amidation of the two carboxylate groups at positions a and c of cobyrinate, using either L-glutamine or ammonia as the nitrogen source.</text>
</comment>
<accession>A0A9D1I0T3</accession>
<comment type="catalytic activity">
    <reaction evidence="7">
        <text>cob(II)yrinate + 2 L-glutamine + 2 ATP + 2 H2O = cob(II)yrinate a,c diamide + 2 L-glutamate + 2 ADP + 2 phosphate + 2 H(+)</text>
        <dbReference type="Rhea" id="RHEA:26289"/>
        <dbReference type="ChEBI" id="CHEBI:15377"/>
        <dbReference type="ChEBI" id="CHEBI:15378"/>
        <dbReference type="ChEBI" id="CHEBI:29985"/>
        <dbReference type="ChEBI" id="CHEBI:30616"/>
        <dbReference type="ChEBI" id="CHEBI:43474"/>
        <dbReference type="ChEBI" id="CHEBI:58359"/>
        <dbReference type="ChEBI" id="CHEBI:58537"/>
        <dbReference type="ChEBI" id="CHEBI:58894"/>
        <dbReference type="ChEBI" id="CHEBI:456216"/>
        <dbReference type="EC" id="6.3.5.11"/>
    </reaction>
</comment>
<dbReference type="EMBL" id="DVMP01000078">
    <property type="protein sequence ID" value="HIU25647.1"/>
    <property type="molecule type" value="Genomic_DNA"/>
</dbReference>
<reference evidence="10" key="2">
    <citation type="journal article" date="2021" name="PeerJ">
        <title>Extensive microbial diversity within the chicken gut microbiome revealed by metagenomics and culture.</title>
        <authorList>
            <person name="Gilroy R."/>
            <person name="Ravi A."/>
            <person name="Getino M."/>
            <person name="Pursley I."/>
            <person name="Horton D.L."/>
            <person name="Alikhan N.F."/>
            <person name="Baker D."/>
            <person name="Gharbi K."/>
            <person name="Hall N."/>
            <person name="Watson M."/>
            <person name="Adriaenssens E.M."/>
            <person name="Foster-Nyarko E."/>
            <person name="Jarju S."/>
            <person name="Secka A."/>
            <person name="Antonio M."/>
            <person name="Oren A."/>
            <person name="Chaudhuri R.R."/>
            <person name="La Ragione R."/>
            <person name="Hildebrand F."/>
            <person name="Pallen M.J."/>
        </authorList>
    </citation>
    <scope>NUCLEOTIDE SEQUENCE</scope>
    <source>
        <strain evidence="10">ChiHcec3-6078</strain>
    </source>
</reference>
<evidence type="ECO:0000256" key="3">
    <source>
        <dbReference type="ARBA" id="ARBA00022741"/>
    </source>
</evidence>
<dbReference type="InterPro" id="IPR029062">
    <property type="entry name" value="Class_I_gatase-like"/>
</dbReference>
<keyword evidence="5 7" id="KW-0460">Magnesium</keyword>
<dbReference type="EC" id="6.3.5.11" evidence="7"/>
<comment type="pathway">
    <text evidence="7">Cofactor biosynthesis; adenosylcobalamin biosynthesis; cob(II)yrinate a,c-diamide from sirohydrochlorin (anaerobic route): step 10/10.</text>
</comment>
<name>A0A9D1I0T3_9FIRM</name>
<feature type="site" description="Increases nucleophilicity of active site Cys" evidence="7">
    <location>
        <position position="434"/>
    </location>
</feature>
<evidence type="ECO:0000259" key="9">
    <source>
        <dbReference type="Pfam" id="PF07685"/>
    </source>
</evidence>
<dbReference type="Gene3D" id="3.40.50.300">
    <property type="entry name" value="P-loop containing nucleotide triphosphate hydrolases"/>
    <property type="match status" value="1"/>
</dbReference>
<protein>
    <recommendedName>
        <fullName evidence="7">Cobyrinate a,c-diamide synthase</fullName>
        <ecNumber evidence="7">6.3.5.11</ecNumber>
    </recommendedName>
    <alternativeName>
        <fullName evidence="7">Cobyrinic acid a,c-diamide synthetase</fullName>
    </alternativeName>
</protein>
<evidence type="ECO:0000256" key="5">
    <source>
        <dbReference type="ARBA" id="ARBA00022842"/>
    </source>
</evidence>
<gene>
    <name evidence="7" type="primary">cbiA</name>
    <name evidence="10" type="ORF">IAC50_04055</name>
</gene>
<proteinExistence type="inferred from homology"/>
<comment type="domain">
    <text evidence="7">Comprises of two domains. The C-terminal domain contains the binding site for glutamine and catalyzes the hydrolysis of this substrate to glutamate and ammonia. The N-terminal domain is anticipated to bind ATP and cobyrinate and catalyzes the ultimate synthesis of the diamide product. The ammonia produced via the glutaminase domain is probably translocated to the adjacent domain via a molecular tunnel, where it reacts with an activated intermediate.</text>
</comment>
<evidence type="ECO:0000313" key="10">
    <source>
        <dbReference type="EMBL" id="HIU25647.1"/>
    </source>
</evidence>
<dbReference type="Pfam" id="PF01656">
    <property type="entry name" value="CbiA"/>
    <property type="match status" value="1"/>
</dbReference>
<dbReference type="NCBIfam" id="NF002204">
    <property type="entry name" value="PRK01077.1"/>
    <property type="match status" value="1"/>
</dbReference>
<dbReference type="PROSITE" id="PS51274">
    <property type="entry name" value="GATASE_COBBQ"/>
    <property type="match status" value="1"/>
</dbReference>
<comment type="miscellaneous">
    <text evidence="7">The a and c carboxylates of cobyrinate are activated for nucleophilic attack via formation of a phosphorylated intermediate by ATP. CbiA catalyzes first the amidation of the c-carboxylate, and then that of the a-carboxylate.</text>
</comment>
<dbReference type="GO" id="GO:0042242">
    <property type="term" value="F:cobyrinic acid a,c-diamide synthase activity"/>
    <property type="evidence" value="ECO:0007669"/>
    <property type="project" value="UniProtKB-UniRule"/>
</dbReference>
<evidence type="ECO:0000256" key="7">
    <source>
        <dbReference type="HAMAP-Rule" id="MF_00027"/>
    </source>
</evidence>
<dbReference type="AlphaFoldDB" id="A0A9D1I0T3"/>
<dbReference type="PANTHER" id="PTHR43873">
    <property type="entry name" value="COBYRINATE A,C-DIAMIDE SYNTHASE"/>
    <property type="match status" value="1"/>
</dbReference>
<dbReference type="InterPro" id="IPR027417">
    <property type="entry name" value="P-loop_NTPase"/>
</dbReference>
<evidence type="ECO:0000256" key="1">
    <source>
        <dbReference type="ARBA" id="ARBA00001946"/>
    </source>
</evidence>
<comment type="cofactor">
    <cofactor evidence="1 7">
        <name>Mg(2+)</name>
        <dbReference type="ChEBI" id="CHEBI:18420"/>
    </cofactor>
</comment>
<evidence type="ECO:0000256" key="4">
    <source>
        <dbReference type="ARBA" id="ARBA00022840"/>
    </source>
</evidence>
<feature type="domain" description="CobQ/CobB/MinD/ParA nucleotide binding" evidence="8">
    <location>
        <begin position="6"/>
        <end position="190"/>
    </location>
</feature>
<sequence>MRIPRIAVGAAGSGAGKTTLVCGLLSALGRKGLRPVSFKCGPDYIDPMFHREVLSVPSSNLDTFFCGEQGVRDILASRGEEGDIALIEGVMGYYDGLAGISRLASTWHVAAATETPSILMINGRGKSLSMAAEIKGFISYVENSGIKGVILSRVTGAMYRELKAIIEDQLQVKALGYLPDMKECSLESRHLGLVTAAEVKNLKAITDSLGEQVLETVDLEGIISIARQAPPLEKPALYPASSEGGRAGKVRIAVARDKAFCFYYRENIKLLESLGAEPVYFSPLSDRRLPEGAGGLIIGGGYPELYLEELQENSSMREDIKRAVKEGMPCFAECGGFMYLHSEIEDEEGRAFEMAGAVEGRCFPKGRLVRFGYVNLTAEEDNLLCRKGDVMKGHEFHYWDSTHPGASFRASKPMRDRSWTCMVSEGNLLAGYPHVHFLSFPRVAENFLEACVKYVGNTREELT</sequence>
<keyword evidence="6 7" id="KW-0315">Glutamine amidotransferase</keyword>
<dbReference type="Proteomes" id="UP000824090">
    <property type="component" value="Unassembled WGS sequence"/>
</dbReference>